<dbReference type="Proteomes" id="UP001258017">
    <property type="component" value="Unassembled WGS sequence"/>
</dbReference>
<sequence length="811" mass="93982">MSTTNETARNYKSIDSDKENNNNNVMNTEERSDKNGSDVKQQVHQDQINSIIQKENTLSNCKENTSRVDIVQQVNSIDNPAQEKSNDQDTEEVGVGSSTNKAVKKKLKKQRQRLRKKVEKIDQVEETKTDVTEAIKADSKEHKLQEEKDIKADSPTTSENLNQNNIHNEIENNNNSNDDSDEEIDFLTNIPAFVHAAIKKDNKKPLSIKVYKKSKEDDTKVNFRQKTLSLETLNNNDDEYYDIDVESDFTLVKYKHPKHPNSLQSSEDYATLAINLILEDQISEAIQHLSTAISLDPKNTCHYANRSFCFLRIGAYSLAIRDANFVIRTTSNDQILAKANYLVGEAYYGLKNYEEAEKSIQKCLDLFPRNLCYIRESLRFKISQLVNMGFCERDALLTLKNHSTVMDALETLIAENNIPKTNNNSTNDCGAIILSYDENEIFYSDDEDNCNCTQDRIPTQTEVGLHLGSPLAQTLFIYDHQETKKLLGIIPPLKCIEGELWISPRAQINTKVLSLPENSNIIKECTHLGILDLGESLLNRSKAEIEASIGQELEKQLIDQRYLCEAEKRRAIKINTEEIHETWKKYINVVECDMQKELQVELAKVIVKCNKEIQKMIVEQRINMTQHMLSKVRNEMSYIVDSLYKESEETRRMQIENIIADINEIIRKERIESNKKIEKLKKEKTESLHIQKMKFKTKNVADIMYILCLERLHSNLEKQRVQNYFEKQICNLHNVVLNLKNILDLSKETILQYQNDNEMLKEKLHNINQEFHKFVTFVFNSVPKQSEFVFPPEFIYLQEMNQTLHESLDKE</sequence>
<accession>A0AAD9VWF3</accession>
<dbReference type="PANTHER" id="PTHR47678">
    <property type="entry name" value="TETRATRICOPEPTIDE REPEAT PROTEIN 31"/>
    <property type="match status" value="1"/>
</dbReference>
<feature type="repeat" description="TPR" evidence="3">
    <location>
        <begin position="337"/>
        <end position="370"/>
    </location>
</feature>
<dbReference type="InterPro" id="IPR019734">
    <property type="entry name" value="TPR_rpt"/>
</dbReference>
<name>A0AAD9VWF3_9HYME</name>
<evidence type="ECO:0000256" key="5">
    <source>
        <dbReference type="SAM" id="MobiDB-lite"/>
    </source>
</evidence>
<proteinExistence type="predicted"/>
<dbReference type="Pfam" id="PF07719">
    <property type="entry name" value="TPR_2"/>
    <property type="match status" value="1"/>
</dbReference>
<dbReference type="PROSITE" id="PS50005">
    <property type="entry name" value="TPR"/>
    <property type="match status" value="2"/>
</dbReference>
<feature type="region of interest" description="Disordered" evidence="5">
    <location>
        <begin position="1"/>
        <end position="51"/>
    </location>
</feature>
<dbReference type="AlphaFoldDB" id="A0AAD9VWF3"/>
<reference evidence="6" key="1">
    <citation type="submission" date="2021-08" db="EMBL/GenBank/DDBJ databases">
        <authorList>
            <person name="Misof B."/>
            <person name="Oliver O."/>
            <person name="Podsiadlowski L."/>
            <person name="Donath A."/>
            <person name="Peters R."/>
            <person name="Mayer C."/>
            <person name="Rust J."/>
            <person name="Gunkel S."/>
            <person name="Lesny P."/>
            <person name="Martin S."/>
            <person name="Oeyen J.P."/>
            <person name="Petersen M."/>
            <person name="Panagiotis P."/>
            <person name="Wilbrandt J."/>
            <person name="Tanja T."/>
        </authorList>
    </citation>
    <scope>NUCLEOTIDE SEQUENCE</scope>
    <source>
        <strain evidence="6">GBR_01_08_01A</strain>
        <tissue evidence="6">Thorax + abdomen</tissue>
    </source>
</reference>
<feature type="repeat" description="TPR" evidence="3">
    <location>
        <begin position="266"/>
        <end position="299"/>
    </location>
</feature>
<dbReference type="SUPFAM" id="SSF48452">
    <property type="entry name" value="TPR-like"/>
    <property type="match status" value="1"/>
</dbReference>
<dbReference type="PANTHER" id="PTHR47678:SF1">
    <property type="entry name" value="TETRATRICOPEPTIDE REPEAT PROTEIN 31"/>
    <property type="match status" value="1"/>
</dbReference>
<feature type="compositionally biased region" description="Low complexity" evidence="5">
    <location>
        <begin position="158"/>
        <end position="177"/>
    </location>
</feature>
<evidence type="ECO:0000256" key="3">
    <source>
        <dbReference type="PROSITE-ProRule" id="PRU00339"/>
    </source>
</evidence>
<reference evidence="6" key="2">
    <citation type="journal article" date="2023" name="Commun. Biol.">
        <title>Intrasexual cuticular hydrocarbon dimorphism in a wasp sheds light on hydrocarbon biosynthesis genes in Hymenoptera.</title>
        <authorList>
            <person name="Moris V.C."/>
            <person name="Podsiadlowski L."/>
            <person name="Martin S."/>
            <person name="Oeyen J.P."/>
            <person name="Donath A."/>
            <person name="Petersen M."/>
            <person name="Wilbrandt J."/>
            <person name="Misof B."/>
            <person name="Liedtke D."/>
            <person name="Thamm M."/>
            <person name="Scheiner R."/>
            <person name="Schmitt T."/>
            <person name="Niehuis O."/>
        </authorList>
    </citation>
    <scope>NUCLEOTIDE SEQUENCE</scope>
    <source>
        <strain evidence="6">GBR_01_08_01A</strain>
    </source>
</reference>
<keyword evidence="4" id="KW-0175">Coiled coil</keyword>
<evidence type="ECO:0000313" key="6">
    <source>
        <dbReference type="EMBL" id="KAK2589294.1"/>
    </source>
</evidence>
<keyword evidence="7" id="KW-1185">Reference proteome</keyword>
<evidence type="ECO:0000256" key="2">
    <source>
        <dbReference type="ARBA" id="ARBA00022803"/>
    </source>
</evidence>
<feature type="compositionally biased region" description="Basic and acidic residues" evidence="5">
    <location>
        <begin position="28"/>
        <end position="43"/>
    </location>
</feature>
<feature type="region of interest" description="Disordered" evidence="5">
    <location>
        <begin position="77"/>
        <end position="110"/>
    </location>
</feature>
<feature type="coiled-coil region" evidence="4">
    <location>
        <begin position="743"/>
        <end position="770"/>
    </location>
</feature>
<evidence type="ECO:0000256" key="4">
    <source>
        <dbReference type="SAM" id="Coils"/>
    </source>
</evidence>
<keyword evidence="1" id="KW-0677">Repeat</keyword>
<evidence type="ECO:0000256" key="1">
    <source>
        <dbReference type="ARBA" id="ARBA00022737"/>
    </source>
</evidence>
<keyword evidence="2 3" id="KW-0802">TPR repeat</keyword>
<protein>
    <submittedName>
        <fullName evidence="6">Uncharacterized protein</fullName>
    </submittedName>
</protein>
<gene>
    <name evidence="6" type="ORF">KPH14_007846</name>
</gene>
<feature type="compositionally biased region" description="Basic and acidic residues" evidence="5">
    <location>
        <begin position="136"/>
        <end position="152"/>
    </location>
</feature>
<organism evidence="6 7">
    <name type="scientific">Odynerus spinipes</name>
    <dbReference type="NCBI Taxonomy" id="1348599"/>
    <lineage>
        <taxon>Eukaryota</taxon>
        <taxon>Metazoa</taxon>
        <taxon>Ecdysozoa</taxon>
        <taxon>Arthropoda</taxon>
        <taxon>Hexapoda</taxon>
        <taxon>Insecta</taxon>
        <taxon>Pterygota</taxon>
        <taxon>Neoptera</taxon>
        <taxon>Endopterygota</taxon>
        <taxon>Hymenoptera</taxon>
        <taxon>Apocrita</taxon>
        <taxon>Aculeata</taxon>
        <taxon>Vespoidea</taxon>
        <taxon>Vespidae</taxon>
        <taxon>Eumeninae</taxon>
        <taxon>Odynerus</taxon>
    </lineage>
</organism>
<feature type="compositionally biased region" description="Polar residues" evidence="5">
    <location>
        <begin position="1"/>
        <end position="10"/>
    </location>
</feature>
<evidence type="ECO:0000313" key="7">
    <source>
        <dbReference type="Proteomes" id="UP001258017"/>
    </source>
</evidence>
<feature type="region of interest" description="Disordered" evidence="5">
    <location>
        <begin position="136"/>
        <end position="182"/>
    </location>
</feature>
<dbReference type="Gene3D" id="1.25.40.10">
    <property type="entry name" value="Tetratricopeptide repeat domain"/>
    <property type="match status" value="1"/>
</dbReference>
<dbReference type="EMBL" id="JAIFRP010000001">
    <property type="protein sequence ID" value="KAK2589294.1"/>
    <property type="molecule type" value="Genomic_DNA"/>
</dbReference>
<dbReference type="SMART" id="SM00028">
    <property type="entry name" value="TPR"/>
    <property type="match status" value="2"/>
</dbReference>
<dbReference type="InterPro" id="IPR013105">
    <property type="entry name" value="TPR_2"/>
</dbReference>
<dbReference type="InterPro" id="IPR011990">
    <property type="entry name" value="TPR-like_helical_dom_sf"/>
</dbReference>
<comment type="caution">
    <text evidence="6">The sequence shown here is derived from an EMBL/GenBank/DDBJ whole genome shotgun (WGS) entry which is preliminary data.</text>
</comment>